<dbReference type="EC" id="6.3.2.1" evidence="3"/>
<evidence type="ECO:0000256" key="11">
    <source>
        <dbReference type="ARBA" id="ARBA00048258"/>
    </source>
</evidence>
<keyword evidence="13" id="KW-1185">Reference proteome</keyword>
<evidence type="ECO:0000256" key="1">
    <source>
        <dbReference type="ARBA" id="ARBA00004990"/>
    </source>
</evidence>
<proteinExistence type="inferred from homology"/>
<dbReference type="Pfam" id="PF02569">
    <property type="entry name" value="Pantoate_ligase"/>
    <property type="match status" value="1"/>
</dbReference>
<gene>
    <name evidence="12" type="ORF">DH2020_001157</name>
</gene>
<comment type="pathway">
    <text evidence="1">Cofactor biosynthesis; (R)-pantothenate biosynthesis; (R)-pantothenate from (R)-pantoate and beta-alanine: step 1/1.</text>
</comment>
<dbReference type="InterPro" id="IPR042176">
    <property type="entry name" value="Pantoate_ligase_C"/>
</dbReference>
<keyword evidence="7" id="KW-0547">Nucleotide-binding</keyword>
<dbReference type="HAMAP" id="MF_00158">
    <property type="entry name" value="PanC"/>
    <property type="match status" value="1"/>
</dbReference>
<keyword evidence="6" id="KW-0566">Pantothenate biosynthesis</keyword>
<name>A0ABR0XYZ0_REHGL</name>
<comment type="caution">
    <text evidence="12">The sequence shown here is derived from an EMBL/GenBank/DDBJ whole genome shotgun (WGS) entry which is preliminary data.</text>
</comment>
<evidence type="ECO:0000313" key="13">
    <source>
        <dbReference type="Proteomes" id="UP001318860"/>
    </source>
</evidence>
<organism evidence="12 13">
    <name type="scientific">Rehmannia glutinosa</name>
    <name type="common">Chinese foxglove</name>
    <dbReference type="NCBI Taxonomy" id="99300"/>
    <lineage>
        <taxon>Eukaryota</taxon>
        <taxon>Viridiplantae</taxon>
        <taxon>Streptophyta</taxon>
        <taxon>Embryophyta</taxon>
        <taxon>Tracheophyta</taxon>
        <taxon>Spermatophyta</taxon>
        <taxon>Magnoliopsida</taxon>
        <taxon>eudicotyledons</taxon>
        <taxon>Gunneridae</taxon>
        <taxon>Pentapetalae</taxon>
        <taxon>asterids</taxon>
        <taxon>lamiids</taxon>
        <taxon>Lamiales</taxon>
        <taxon>Orobanchaceae</taxon>
        <taxon>Rehmannieae</taxon>
        <taxon>Rehmannia</taxon>
    </lineage>
</organism>
<dbReference type="InterPro" id="IPR014729">
    <property type="entry name" value="Rossmann-like_a/b/a_fold"/>
</dbReference>
<evidence type="ECO:0000256" key="7">
    <source>
        <dbReference type="ARBA" id="ARBA00022741"/>
    </source>
</evidence>
<evidence type="ECO:0000256" key="6">
    <source>
        <dbReference type="ARBA" id="ARBA00022655"/>
    </source>
</evidence>
<keyword evidence="5" id="KW-0436">Ligase</keyword>
<dbReference type="Gene3D" id="3.40.50.620">
    <property type="entry name" value="HUPs"/>
    <property type="match status" value="1"/>
</dbReference>
<accession>A0ABR0XYZ0</accession>
<sequence length="309" mass="34765">MANKEPLIITDKHQMRQWSRSNRAKCKTIGLVPTMGYLHEGHLSLIQESQKHTQLTVVSIYVNPGQFSPNEDLSTYPSDFLGDIQKLKIIGGVDVVFHPQNLYDYGQNDGFRNSEREDGKMVSCVKNSGMGHETWVRVERLEKGLCGKSRPVFFRGVATIVAKLFNIVEPDVAVFGKKDYQQWRIIQRMVRDLDFGIKVIGADLVRDDDGLAKSSRNVRLSAQEREKALSINKSLFDAKFAAEKGQVDCKELRDSVVQAILEAGGKVDYAEIVDQESLEALKEIKSPAVFCVAAWFGNVRLIDNMEINV</sequence>
<dbReference type="CDD" id="cd00560">
    <property type="entry name" value="PanC"/>
    <property type="match status" value="1"/>
</dbReference>
<evidence type="ECO:0000256" key="5">
    <source>
        <dbReference type="ARBA" id="ARBA00022598"/>
    </source>
</evidence>
<comment type="similarity">
    <text evidence="2">Belongs to the pantothenate synthetase family.</text>
</comment>
<evidence type="ECO:0000256" key="4">
    <source>
        <dbReference type="ARBA" id="ARBA00015647"/>
    </source>
</evidence>
<evidence type="ECO:0000256" key="8">
    <source>
        <dbReference type="ARBA" id="ARBA00022840"/>
    </source>
</evidence>
<evidence type="ECO:0000256" key="2">
    <source>
        <dbReference type="ARBA" id="ARBA00009256"/>
    </source>
</evidence>
<dbReference type="Gene3D" id="3.30.1300.10">
    <property type="entry name" value="Pantoate-beta-alanine ligase, C-terminal domain"/>
    <property type="match status" value="1"/>
</dbReference>
<dbReference type="Proteomes" id="UP001318860">
    <property type="component" value="Unassembled WGS sequence"/>
</dbReference>
<reference evidence="12 13" key="1">
    <citation type="journal article" date="2021" name="Comput. Struct. Biotechnol. J.">
        <title>De novo genome assembly of the potent medicinal plant Rehmannia glutinosa using nanopore technology.</title>
        <authorList>
            <person name="Ma L."/>
            <person name="Dong C."/>
            <person name="Song C."/>
            <person name="Wang X."/>
            <person name="Zheng X."/>
            <person name="Niu Y."/>
            <person name="Chen S."/>
            <person name="Feng W."/>
        </authorList>
    </citation>
    <scope>NUCLEOTIDE SEQUENCE [LARGE SCALE GENOMIC DNA]</scope>
    <source>
        <strain evidence="12">DH-2019</strain>
    </source>
</reference>
<evidence type="ECO:0000313" key="12">
    <source>
        <dbReference type="EMBL" id="KAK6164293.1"/>
    </source>
</evidence>
<dbReference type="NCBIfam" id="TIGR00018">
    <property type="entry name" value="panC"/>
    <property type="match status" value="1"/>
</dbReference>
<evidence type="ECO:0000256" key="9">
    <source>
        <dbReference type="ARBA" id="ARBA00029902"/>
    </source>
</evidence>
<dbReference type="EMBL" id="JABTTQ020000001">
    <property type="protein sequence ID" value="KAK6164293.1"/>
    <property type="molecule type" value="Genomic_DNA"/>
</dbReference>
<dbReference type="PANTHER" id="PTHR21299:SF1">
    <property type="entry name" value="PANTOATE--BETA-ALANINE LIGASE"/>
    <property type="match status" value="1"/>
</dbReference>
<dbReference type="SUPFAM" id="SSF52374">
    <property type="entry name" value="Nucleotidylyl transferase"/>
    <property type="match status" value="1"/>
</dbReference>
<evidence type="ECO:0000256" key="10">
    <source>
        <dbReference type="ARBA" id="ARBA00032806"/>
    </source>
</evidence>
<dbReference type="InterPro" id="IPR003721">
    <property type="entry name" value="Pantoate_ligase"/>
</dbReference>
<keyword evidence="8" id="KW-0067">ATP-binding</keyword>
<comment type="catalytic activity">
    <reaction evidence="11">
        <text>(R)-pantoate + beta-alanine + ATP = (R)-pantothenate + AMP + diphosphate + H(+)</text>
        <dbReference type="Rhea" id="RHEA:10912"/>
        <dbReference type="ChEBI" id="CHEBI:15378"/>
        <dbReference type="ChEBI" id="CHEBI:15980"/>
        <dbReference type="ChEBI" id="CHEBI:29032"/>
        <dbReference type="ChEBI" id="CHEBI:30616"/>
        <dbReference type="ChEBI" id="CHEBI:33019"/>
        <dbReference type="ChEBI" id="CHEBI:57966"/>
        <dbReference type="ChEBI" id="CHEBI:456215"/>
        <dbReference type="EC" id="6.3.2.1"/>
    </reaction>
</comment>
<dbReference type="PANTHER" id="PTHR21299">
    <property type="entry name" value="CYTIDYLATE KINASE/PANTOATE-BETA-ALANINE LIGASE"/>
    <property type="match status" value="1"/>
</dbReference>
<protein>
    <recommendedName>
        <fullName evidence="4">Pantoate--beta-alanine ligase</fullName>
        <ecNumber evidence="3">6.3.2.1</ecNumber>
    </recommendedName>
    <alternativeName>
        <fullName evidence="10">Pantoate-activating enzyme</fullName>
    </alternativeName>
    <alternativeName>
        <fullName evidence="9">Pantothenate synthetase</fullName>
    </alternativeName>
</protein>
<evidence type="ECO:0000256" key="3">
    <source>
        <dbReference type="ARBA" id="ARBA00012219"/>
    </source>
</evidence>